<dbReference type="RefSeq" id="WP_340474402.1">
    <property type="nucleotide sequence ID" value="NZ_JBBMLE010000015.1"/>
</dbReference>
<dbReference type="Pfam" id="PF00589">
    <property type="entry name" value="Phage_integrase"/>
    <property type="match status" value="1"/>
</dbReference>
<protein>
    <submittedName>
        <fullName evidence="3">Site-specific integrase</fullName>
    </submittedName>
</protein>
<evidence type="ECO:0000256" key="1">
    <source>
        <dbReference type="ARBA" id="ARBA00023172"/>
    </source>
</evidence>
<organism evidence="3 4">
    <name type="scientific">Acinetobacter junii</name>
    <dbReference type="NCBI Taxonomy" id="40215"/>
    <lineage>
        <taxon>Bacteria</taxon>
        <taxon>Pseudomonadati</taxon>
        <taxon>Pseudomonadota</taxon>
        <taxon>Gammaproteobacteria</taxon>
        <taxon>Moraxellales</taxon>
        <taxon>Moraxellaceae</taxon>
        <taxon>Acinetobacter</taxon>
    </lineage>
</organism>
<comment type="caution">
    <text evidence="3">The sequence shown here is derived from an EMBL/GenBank/DDBJ whole genome shotgun (WGS) entry which is preliminary data.</text>
</comment>
<gene>
    <name evidence="3" type="ORF">WM018_05500</name>
</gene>
<dbReference type="Proteomes" id="UP001498501">
    <property type="component" value="Unassembled WGS sequence"/>
</dbReference>
<evidence type="ECO:0000259" key="2">
    <source>
        <dbReference type="PROSITE" id="PS51898"/>
    </source>
</evidence>
<proteinExistence type="predicted"/>
<accession>A0ABU8ZFR4</accession>
<dbReference type="InterPro" id="IPR011010">
    <property type="entry name" value="DNA_brk_join_enz"/>
</dbReference>
<dbReference type="CDD" id="cd00397">
    <property type="entry name" value="DNA_BRE_C"/>
    <property type="match status" value="1"/>
</dbReference>
<dbReference type="InterPro" id="IPR013762">
    <property type="entry name" value="Integrase-like_cat_sf"/>
</dbReference>
<name>A0ABU8ZFR4_ACIJU</name>
<evidence type="ECO:0000313" key="4">
    <source>
        <dbReference type="Proteomes" id="UP001498501"/>
    </source>
</evidence>
<dbReference type="SUPFAM" id="SSF56349">
    <property type="entry name" value="DNA breaking-rejoining enzymes"/>
    <property type="match status" value="1"/>
</dbReference>
<dbReference type="Gene3D" id="1.10.443.10">
    <property type="entry name" value="Intergrase catalytic core"/>
    <property type="match status" value="1"/>
</dbReference>
<dbReference type="EMBL" id="JBBMLE010000015">
    <property type="protein sequence ID" value="MEK0251985.1"/>
    <property type="molecule type" value="Genomic_DNA"/>
</dbReference>
<reference evidence="3 4" key="1">
    <citation type="submission" date="2024-03" db="EMBL/GenBank/DDBJ databases">
        <title>Cross-transmission of Acinetobacter junii carrying blaOXA-58 in a neonatal intensive care unit.</title>
        <authorList>
            <person name="Bour M."/>
            <person name="Potron A."/>
            <person name="Lecointe D."/>
        </authorList>
    </citation>
    <scope>NUCLEOTIDE SEQUENCE [LARGE SCALE GENOMIC DNA]</scope>
    <source>
        <strain evidence="3 4">21A3096 case 1</strain>
    </source>
</reference>
<dbReference type="InterPro" id="IPR002104">
    <property type="entry name" value="Integrase_catalytic"/>
</dbReference>
<sequence>MQYSLDLYNPSFPARQIISLDGQLLNIPLFKKYKIINHDNQQFTLNLHIFDKDNPLHTALSNLIIDMLQTKSITYVATTTRAFQKWFNSNISQQYCLDIDCLETLSNVNPSYQPFIIPVLRKLSVLHKDLISEDLIDFLKNTVKWEERNPAYFKLIVNDPEKGVFTTQELENLHNNLNLAFSQKKLNQFDYTLAWFFIATGARPVQLSRLKFNDINIIQNDVMIKMPLAKGEGIIDQGFFLRKAPTILADCLIRYISKFTQKNIDTPLFDLNPTEISKRIKVIFENLDTYSSRLEGKIPVNAYRFRYTLATRALANGASDHEVARLLTHRSLSCIRYYRASLPELQKPIQDALAEEMSFFAHAFRGKIITSLNDATFKNSAIADFFRLAGKNIGSCGTQAKCYQNAPISCLTCPYFEPLIDAPWGSLLDHLLDDQAKEQEERIKEISTQAIEAVKEIMSLIKEI</sequence>
<feature type="domain" description="Tyr recombinase" evidence="2">
    <location>
        <begin position="160"/>
        <end position="351"/>
    </location>
</feature>
<keyword evidence="4" id="KW-1185">Reference proteome</keyword>
<dbReference type="PROSITE" id="PS51898">
    <property type="entry name" value="TYR_RECOMBINASE"/>
    <property type="match status" value="1"/>
</dbReference>
<keyword evidence="1" id="KW-0233">DNA recombination</keyword>
<evidence type="ECO:0000313" key="3">
    <source>
        <dbReference type="EMBL" id="MEK0251985.1"/>
    </source>
</evidence>